<evidence type="ECO:0000256" key="1">
    <source>
        <dbReference type="SAM" id="SignalP"/>
    </source>
</evidence>
<gene>
    <name evidence="2" type="ORF">L207DRAFT_591519</name>
</gene>
<dbReference type="AlphaFoldDB" id="A0A2J6QZ72"/>
<evidence type="ECO:0000313" key="2">
    <source>
        <dbReference type="EMBL" id="PMD31568.1"/>
    </source>
</evidence>
<organism evidence="2 3">
    <name type="scientific">Hyaloscypha variabilis (strain UAMH 11265 / GT02V1 / F)</name>
    <name type="common">Meliniomyces variabilis</name>
    <dbReference type="NCBI Taxonomy" id="1149755"/>
    <lineage>
        <taxon>Eukaryota</taxon>
        <taxon>Fungi</taxon>
        <taxon>Dikarya</taxon>
        <taxon>Ascomycota</taxon>
        <taxon>Pezizomycotina</taxon>
        <taxon>Leotiomycetes</taxon>
        <taxon>Helotiales</taxon>
        <taxon>Hyaloscyphaceae</taxon>
        <taxon>Hyaloscypha</taxon>
        <taxon>Hyaloscypha variabilis</taxon>
    </lineage>
</organism>
<proteinExistence type="predicted"/>
<dbReference type="Proteomes" id="UP000235786">
    <property type="component" value="Unassembled WGS sequence"/>
</dbReference>
<name>A0A2J6QZ72_HYAVF</name>
<accession>A0A2J6QZ72</accession>
<feature type="signal peptide" evidence="1">
    <location>
        <begin position="1"/>
        <end position="18"/>
    </location>
</feature>
<keyword evidence="3" id="KW-1185">Reference proteome</keyword>
<feature type="chain" id="PRO_5014370035" description="Ecp2 effector protein domain-containing protein" evidence="1">
    <location>
        <begin position="19"/>
        <end position="180"/>
    </location>
</feature>
<protein>
    <recommendedName>
        <fullName evidence="4">Ecp2 effector protein domain-containing protein</fullName>
    </recommendedName>
</protein>
<reference evidence="2 3" key="1">
    <citation type="submission" date="2016-04" db="EMBL/GenBank/DDBJ databases">
        <title>A degradative enzymes factory behind the ericoid mycorrhizal symbiosis.</title>
        <authorList>
            <consortium name="DOE Joint Genome Institute"/>
            <person name="Martino E."/>
            <person name="Morin E."/>
            <person name="Grelet G."/>
            <person name="Kuo A."/>
            <person name="Kohler A."/>
            <person name="Daghino S."/>
            <person name="Barry K."/>
            <person name="Choi C."/>
            <person name="Cichocki N."/>
            <person name="Clum A."/>
            <person name="Copeland A."/>
            <person name="Hainaut M."/>
            <person name="Haridas S."/>
            <person name="Labutti K."/>
            <person name="Lindquist E."/>
            <person name="Lipzen A."/>
            <person name="Khouja H.-R."/>
            <person name="Murat C."/>
            <person name="Ohm R."/>
            <person name="Olson A."/>
            <person name="Spatafora J."/>
            <person name="Veneault-Fourrey C."/>
            <person name="Henrissat B."/>
            <person name="Grigoriev I."/>
            <person name="Martin F."/>
            <person name="Perotto S."/>
        </authorList>
    </citation>
    <scope>NUCLEOTIDE SEQUENCE [LARGE SCALE GENOMIC DNA]</scope>
    <source>
        <strain evidence="2 3">F</strain>
    </source>
</reference>
<dbReference type="OrthoDB" id="3768082at2759"/>
<evidence type="ECO:0000313" key="3">
    <source>
        <dbReference type="Proteomes" id="UP000235786"/>
    </source>
</evidence>
<sequence>MLFQTIATILATATLTSGIFVPGNLPDGLWHGIEYLNGTTLHISLNEPALPSVIEYNEVIPRSIEERGSGTGGCWGYTLDHASVDEDNQALQAWRLGNSEPLCAGGNNEYYGKIINSVIVYACVDTHNVCWDITVDDILTGMGLMDAICQPYEAGWALFPRSDSIRFLMGKCVVDSSICQ</sequence>
<dbReference type="EMBL" id="KZ613962">
    <property type="protein sequence ID" value="PMD31568.1"/>
    <property type="molecule type" value="Genomic_DNA"/>
</dbReference>
<evidence type="ECO:0008006" key="4">
    <source>
        <dbReference type="Google" id="ProtNLM"/>
    </source>
</evidence>
<keyword evidence="1" id="KW-0732">Signal</keyword>